<dbReference type="EC" id="2.1.1.34" evidence="1"/>
<keyword evidence="2" id="KW-1185">Reference proteome</keyword>
<keyword evidence="1" id="KW-0489">Methyltransferase</keyword>
<accession>A0ABD1IER0</accession>
<dbReference type="Proteomes" id="UP001567538">
    <property type="component" value="Unassembled WGS sequence"/>
</dbReference>
<proteinExistence type="predicted"/>
<reference evidence="1 2" key="1">
    <citation type="submission" date="2024-06" db="EMBL/GenBank/DDBJ databases">
        <title>A chromosome level genome sequence of Diviner's sage (Salvia divinorum).</title>
        <authorList>
            <person name="Ford S.A."/>
            <person name="Ro D.-K."/>
            <person name="Ness R.W."/>
            <person name="Phillips M.A."/>
        </authorList>
    </citation>
    <scope>NUCLEOTIDE SEQUENCE [LARGE SCALE GENOMIC DNA]</scope>
    <source>
        <strain evidence="1">SAF-2024a</strain>
        <tissue evidence="1">Leaf</tissue>
    </source>
</reference>
<name>A0ABD1IER0_SALDI</name>
<protein>
    <submittedName>
        <fullName evidence="1">tRNA (Guanosine(18)-2'-O)-methyltransferase</fullName>
        <ecNumber evidence="1">2.1.1.34</ecNumber>
    </submittedName>
</protein>
<organism evidence="1 2">
    <name type="scientific">Salvia divinorum</name>
    <name type="common">Maria pastora</name>
    <name type="synonym">Diviner's sage</name>
    <dbReference type="NCBI Taxonomy" id="28513"/>
    <lineage>
        <taxon>Eukaryota</taxon>
        <taxon>Viridiplantae</taxon>
        <taxon>Streptophyta</taxon>
        <taxon>Embryophyta</taxon>
        <taxon>Tracheophyta</taxon>
        <taxon>Spermatophyta</taxon>
        <taxon>Magnoliopsida</taxon>
        <taxon>eudicotyledons</taxon>
        <taxon>Gunneridae</taxon>
        <taxon>Pentapetalae</taxon>
        <taxon>asterids</taxon>
        <taxon>lamiids</taxon>
        <taxon>Lamiales</taxon>
        <taxon>Lamiaceae</taxon>
        <taxon>Nepetoideae</taxon>
        <taxon>Mentheae</taxon>
        <taxon>Salviinae</taxon>
        <taxon>Salvia</taxon>
        <taxon>Salvia subgen. Calosphace</taxon>
    </lineage>
</organism>
<dbReference type="GO" id="GO:0032259">
    <property type="term" value="P:methylation"/>
    <property type="evidence" value="ECO:0007669"/>
    <property type="project" value="UniProtKB-KW"/>
</dbReference>
<dbReference type="PANTHER" id="PTHR12029">
    <property type="entry name" value="RNA METHYLTRANSFERASE"/>
    <property type="match status" value="1"/>
</dbReference>
<dbReference type="GO" id="GO:0141100">
    <property type="term" value="F:tRNA (guanine(18)-2'-O)-methyltransferase activity"/>
    <property type="evidence" value="ECO:0007669"/>
    <property type="project" value="UniProtKB-EC"/>
</dbReference>
<dbReference type="InterPro" id="IPR045330">
    <property type="entry name" value="TRM3/TARBP1"/>
</dbReference>
<keyword evidence="1" id="KW-0808">Transferase</keyword>
<comment type="caution">
    <text evidence="1">The sequence shown here is derived from an EMBL/GenBank/DDBJ whole genome shotgun (WGS) entry which is preliminary data.</text>
</comment>
<evidence type="ECO:0000313" key="1">
    <source>
        <dbReference type="EMBL" id="KAL1567202.1"/>
    </source>
</evidence>
<dbReference type="AlphaFoldDB" id="A0ABD1IER0"/>
<sequence length="90" mass="10533">MQSFLSIKWDNYGCCARVVPTSFILGPFIRALNDPVHHKEFGAKEIYSSWAIEASLRFLYLYASYMEDMDDDMKAYTIVLQTDLHIKLWC</sequence>
<evidence type="ECO:0000313" key="2">
    <source>
        <dbReference type="Proteomes" id="UP001567538"/>
    </source>
</evidence>
<dbReference type="PANTHER" id="PTHR12029:SF11">
    <property type="entry name" value="METHYLTRANSFERASE TARBP1-RELATED"/>
    <property type="match status" value="1"/>
</dbReference>
<gene>
    <name evidence="1" type="ORF">AAHA92_02707</name>
</gene>
<dbReference type="EMBL" id="JBEAFC010000002">
    <property type="protein sequence ID" value="KAL1567202.1"/>
    <property type="molecule type" value="Genomic_DNA"/>
</dbReference>